<dbReference type="SUPFAM" id="SSF56300">
    <property type="entry name" value="Metallo-dependent phosphatases"/>
    <property type="match status" value="1"/>
</dbReference>
<keyword evidence="13" id="KW-1185">Reference proteome</keyword>
<dbReference type="Gene3D" id="1.25.40.10">
    <property type="entry name" value="Tetratricopeptide repeat domain"/>
    <property type="match status" value="1"/>
</dbReference>
<dbReference type="SMART" id="SM00028">
    <property type="entry name" value="TPR"/>
    <property type="match status" value="3"/>
</dbReference>
<dbReference type="InterPro" id="IPR051134">
    <property type="entry name" value="PPP_phosphatase"/>
</dbReference>
<dbReference type="EMBL" id="RWJN01000004">
    <property type="protein sequence ID" value="TCD71604.1"/>
    <property type="molecule type" value="Genomic_DNA"/>
</dbReference>
<dbReference type="GO" id="GO:0004722">
    <property type="term" value="F:protein serine/threonine phosphatase activity"/>
    <property type="evidence" value="ECO:0007669"/>
    <property type="project" value="UniProtKB-EC"/>
</dbReference>
<dbReference type="PANTHER" id="PTHR45668">
    <property type="entry name" value="SERINE/THREONINE-PROTEIN PHOSPHATASE 5-RELATED"/>
    <property type="match status" value="1"/>
</dbReference>
<proteinExistence type="inferred from homology"/>
<dbReference type="InterPro" id="IPR006186">
    <property type="entry name" value="Ser/Thr-sp_prot-phosphatase"/>
</dbReference>
<dbReference type="STRING" id="92696.A0A4R0S3Z8"/>
<dbReference type="InterPro" id="IPR029052">
    <property type="entry name" value="Metallo-depent_PP-like"/>
</dbReference>
<protein>
    <recommendedName>
        <fullName evidence="9">Serine/threonine-protein phosphatase</fullName>
        <ecNumber evidence="9">3.1.3.16</ecNumber>
    </recommendedName>
</protein>
<dbReference type="PANTHER" id="PTHR45668:SF5">
    <property type="entry name" value="SERINE_THREONINE-PROTEIN PHOSPHATASE 5"/>
    <property type="match status" value="1"/>
</dbReference>
<dbReference type="PROSITE" id="PS50005">
    <property type="entry name" value="TPR"/>
    <property type="match status" value="2"/>
</dbReference>
<dbReference type="PROSITE" id="PS00125">
    <property type="entry name" value="SER_THR_PHOSPHATASE"/>
    <property type="match status" value="1"/>
</dbReference>
<reference evidence="12 13" key="1">
    <citation type="submission" date="2018-11" db="EMBL/GenBank/DDBJ databases">
        <title>Genome assembly of Steccherinum ochraceum LE-BIN_3174, the white-rot fungus of the Steccherinaceae family (The Residual Polyporoid clade, Polyporales, Basidiomycota).</title>
        <authorList>
            <person name="Fedorova T.V."/>
            <person name="Glazunova O.A."/>
            <person name="Landesman E.O."/>
            <person name="Moiseenko K.V."/>
            <person name="Psurtseva N.V."/>
            <person name="Savinova O.S."/>
            <person name="Shakhova N.V."/>
            <person name="Tyazhelova T.V."/>
            <person name="Vasina D.V."/>
        </authorList>
    </citation>
    <scope>NUCLEOTIDE SEQUENCE [LARGE SCALE GENOMIC DNA]</scope>
    <source>
        <strain evidence="12 13">LE-BIN_3174</strain>
    </source>
</reference>
<sequence length="525" mass="58313">MSDAASSSAPSTPSSSTPPSSAPTSPTVPPVKLEDVSEEAKEAATRVKAEANTAFKEHNFNKAVSLYSQAIELNPKDATIWANRAFTRIKLEEHGYALSDASMAIQLDPKYSKAYYRRAKCYLQTMKYKQAIGDFKKVLQLEPKNDLVKTQMDATQKILRKVEFEKAITVEDEQSPVLRCREIIKEGGCDLDKTYAGPKLPQAEDGSYKIDLEFVQAMMAWFKEGKALPRRYVWEIVMAVTDIFEAEASLVTLDLQDGMTCDVIGDVHGQYYDMLHLYSLTGEPTDKHCLLMNGDLVDRGSWSIEVILTAFAFKWLYPKTMYINRGNHETKDMNRTYGFEGEAKHKHGDQSYKLFAHAFTTMPLATLICASKPPPTPGNAILSPEGRKRYFVVHGGLFSKDDVTLDDIKKLLWTDPQELPGRGPSKRGVGIAFGPDVTKRWCTANGVTGVIRSHEVRQDGYAIEHDGLCTTVFSAPNYVDQAGNKGAFIRIDDAGTQSYTQFEAKPHPPMKPMAYVSGGLASLLS</sequence>
<evidence type="ECO:0000256" key="5">
    <source>
        <dbReference type="ARBA" id="ARBA00022801"/>
    </source>
</evidence>
<name>A0A4R0S3Z8_9APHY</name>
<dbReference type="InterPro" id="IPR004843">
    <property type="entry name" value="Calcineurin-like_PHP"/>
</dbReference>
<keyword evidence="8" id="KW-0802">TPR repeat</keyword>
<accession>A0A4R0S3Z8</accession>
<evidence type="ECO:0000256" key="6">
    <source>
        <dbReference type="ARBA" id="ARBA00023211"/>
    </source>
</evidence>
<comment type="cofactor">
    <cofactor evidence="1">
        <name>Mn(2+)</name>
        <dbReference type="ChEBI" id="CHEBI:29035"/>
    </cofactor>
</comment>
<feature type="repeat" description="TPR" evidence="8">
    <location>
        <begin position="112"/>
        <end position="145"/>
    </location>
</feature>
<dbReference type="OrthoDB" id="445564at2759"/>
<evidence type="ECO:0000256" key="10">
    <source>
        <dbReference type="SAM" id="MobiDB-lite"/>
    </source>
</evidence>
<dbReference type="PIRSF" id="PIRSF033096">
    <property type="entry name" value="PPPtase_5"/>
    <property type="match status" value="1"/>
</dbReference>
<evidence type="ECO:0000256" key="2">
    <source>
        <dbReference type="ARBA" id="ARBA00008786"/>
    </source>
</evidence>
<keyword evidence="6" id="KW-0464">Manganese</keyword>
<evidence type="ECO:0000256" key="3">
    <source>
        <dbReference type="ARBA" id="ARBA00022723"/>
    </source>
</evidence>
<feature type="region of interest" description="Disordered" evidence="10">
    <location>
        <begin position="1"/>
        <end position="41"/>
    </location>
</feature>
<dbReference type="AlphaFoldDB" id="A0A4R0S3Z8"/>
<keyword evidence="4" id="KW-0677">Repeat</keyword>
<dbReference type="SMART" id="SM00156">
    <property type="entry name" value="PP2Ac"/>
    <property type="match status" value="1"/>
</dbReference>
<evidence type="ECO:0000259" key="11">
    <source>
        <dbReference type="PROSITE" id="PS00125"/>
    </source>
</evidence>
<dbReference type="GO" id="GO:0046872">
    <property type="term" value="F:metal ion binding"/>
    <property type="evidence" value="ECO:0007669"/>
    <property type="project" value="UniProtKB-KW"/>
</dbReference>
<dbReference type="PROSITE" id="PS50293">
    <property type="entry name" value="TPR_REGION"/>
    <property type="match status" value="1"/>
</dbReference>
<evidence type="ECO:0000256" key="8">
    <source>
        <dbReference type="PROSITE-ProRule" id="PRU00339"/>
    </source>
</evidence>
<comment type="caution">
    <text evidence="12">The sequence shown here is derived from an EMBL/GenBank/DDBJ whole genome shotgun (WGS) entry which is preliminary data.</text>
</comment>
<dbReference type="EC" id="3.1.3.16" evidence="9"/>
<dbReference type="Pfam" id="PF00515">
    <property type="entry name" value="TPR_1"/>
    <property type="match status" value="1"/>
</dbReference>
<dbReference type="Pfam" id="PF08321">
    <property type="entry name" value="PPP5"/>
    <property type="match status" value="1"/>
</dbReference>
<evidence type="ECO:0000256" key="9">
    <source>
        <dbReference type="RuleBase" id="RU004273"/>
    </source>
</evidence>
<dbReference type="InterPro" id="IPR013235">
    <property type="entry name" value="PPP_dom"/>
</dbReference>
<dbReference type="Gene3D" id="3.60.21.10">
    <property type="match status" value="1"/>
</dbReference>
<evidence type="ECO:0000313" key="12">
    <source>
        <dbReference type="EMBL" id="TCD71604.1"/>
    </source>
</evidence>
<dbReference type="SUPFAM" id="SSF48452">
    <property type="entry name" value="TPR-like"/>
    <property type="match status" value="1"/>
</dbReference>
<feature type="domain" description="Serine/threonine specific protein phosphatases" evidence="11">
    <location>
        <begin position="324"/>
        <end position="329"/>
    </location>
</feature>
<dbReference type="InterPro" id="IPR019734">
    <property type="entry name" value="TPR_rpt"/>
</dbReference>
<feature type="active site" description="Proton donor/acceptor" evidence="7">
    <location>
        <position position="328"/>
    </location>
</feature>
<evidence type="ECO:0000256" key="7">
    <source>
        <dbReference type="PIRSR" id="PIRSR033096-1"/>
    </source>
</evidence>
<comment type="similarity">
    <text evidence="2">Belongs to the PPP phosphatase family. PP-5 (PP-T) subfamily.</text>
</comment>
<feature type="compositionally biased region" description="Low complexity" evidence="10">
    <location>
        <begin position="1"/>
        <end position="25"/>
    </location>
</feature>
<gene>
    <name evidence="12" type="ORF">EIP91_007351</name>
</gene>
<evidence type="ECO:0000313" key="13">
    <source>
        <dbReference type="Proteomes" id="UP000292702"/>
    </source>
</evidence>
<feature type="repeat" description="TPR" evidence="8">
    <location>
        <begin position="44"/>
        <end position="77"/>
    </location>
</feature>
<organism evidence="12 13">
    <name type="scientific">Steccherinum ochraceum</name>
    <dbReference type="NCBI Taxonomy" id="92696"/>
    <lineage>
        <taxon>Eukaryota</taxon>
        <taxon>Fungi</taxon>
        <taxon>Dikarya</taxon>
        <taxon>Basidiomycota</taxon>
        <taxon>Agaricomycotina</taxon>
        <taxon>Agaricomycetes</taxon>
        <taxon>Polyporales</taxon>
        <taxon>Steccherinaceae</taxon>
        <taxon>Steccherinum</taxon>
    </lineage>
</organism>
<dbReference type="Proteomes" id="UP000292702">
    <property type="component" value="Unassembled WGS sequence"/>
</dbReference>
<evidence type="ECO:0000256" key="4">
    <source>
        <dbReference type="ARBA" id="ARBA00022737"/>
    </source>
</evidence>
<feature type="compositionally biased region" description="Basic and acidic residues" evidence="10">
    <location>
        <begin position="32"/>
        <end position="41"/>
    </location>
</feature>
<keyword evidence="3" id="KW-0479">Metal-binding</keyword>
<dbReference type="PRINTS" id="PR00114">
    <property type="entry name" value="STPHPHTASE"/>
</dbReference>
<evidence type="ECO:0000256" key="1">
    <source>
        <dbReference type="ARBA" id="ARBA00001936"/>
    </source>
</evidence>
<comment type="catalytic activity">
    <reaction evidence="9">
        <text>O-phospho-L-threonyl-[protein] + H2O = L-threonyl-[protein] + phosphate</text>
        <dbReference type="Rhea" id="RHEA:47004"/>
        <dbReference type="Rhea" id="RHEA-COMP:11060"/>
        <dbReference type="Rhea" id="RHEA-COMP:11605"/>
        <dbReference type="ChEBI" id="CHEBI:15377"/>
        <dbReference type="ChEBI" id="CHEBI:30013"/>
        <dbReference type="ChEBI" id="CHEBI:43474"/>
        <dbReference type="ChEBI" id="CHEBI:61977"/>
        <dbReference type="EC" id="3.1.3.16"/>
    </reaction>
</comment>
<dbReference type="Pfam" id="PF00149">
    <property type="entry name" value="Metallophos"/>
    <property type="match status" value="1"/>
</dbReference>
<keyword evidence="5 9" id="KW-0378">Hydrolase</keyword>
<dbReference type="InterPro" id="IPR011990">
    <property type="entry name" value="TPR-like_helical_dom_sf"/>
</dbReference>